<accession>A0A518B649</accession>
<proteinExistence type="inferred from homology"/>
<evidence type="ECO:0000256" key="2">
    <source>
        <dbReference type="PIRNR" id="PIRNR029950"/>
    </source>
</evidence>
<dbReference type="OrthoDB" id="5621871at2"/>
<dbReference type="NCBIfam" id="TIGR01876">
    <property type="entry name" value="cas_Cas5d"/>
    <property type="match status" value="1"/>
</dbReference>
<dbReference type="KEGG" id="knv:Pan216_32690"/>
<protein>
    <recommendedName>
        <fullName evidence="2">pre-crRNA processing endonuclease</fullName>
        <ecNumber evidence="2">3.1.-.-</ecNumber>
    </recommendedName>
</protein>
<keyword evidence="2" id="KW-0694">RNA-binding</keyword>
<gene>
    <name evidence="4" type="primary">cas5</name>
    <name evidence="4" type="ORF">Pan216_32690</name>
</gene>
<dbReference type="PIRSF" id="PIRSF029950">
    <property type="entry name" value="Cas_CT1134"/>
    <property type="match status" value="1"/>
</dbReference>
<dbReference type="GO" id="GO:0043571">
    <property type="term" value="P:maintenance of CRISPR repeat elements"/>
    <property type="evidence" value="ECO:0007669"/>
    <property type="project" value="UniProtKB-UniRule"/>
</dbReference>
<evidence type="ECO:0000313" key="5">
    <source>
        <dbReference type="Proteomes" id="UP000317093"/>
    </source>
</evidence>
<dbReference type="Proteomes" id="UP000317093">
    <property type="component" value="Chromosome"/>
</dbReference>
<reference evidence="4 5" key="1">
    <citation type="submission" date="2019-02" db="EMBL/GenBank/DDBJ databases">
        <title>Deep-cultivation of Planctomycetes and their phenomic and genomic characterization uncovers novel biology.</title>
        <authorList>
            <person name="Wiegand S."/>
            <person name="Jogler M."/>
            <person name="Boedeker C."/>
            <person name="Pinto D."/>
            <person name="Vollmers J."/>
            <person name="Rivas-Marin E."/>
            <person name="Kohn T."/>
            <person name="Peeters S.H."/>
            <person name="Heuer A."/>
            <person name="Rast P."/>
            <person name="Oberbeckmann S."/>
            <person name="Bunk B."/>
            <person name="Jeske O."/>
            <person name="Meyerdierks A."/>
            <person name="Storesund J.E."/>
            <person name="Kallscheuer N."/>
            <person name="Luecker S."/>
            <person name="Lage O.M."/>
            <person name="Pohl T."/>
            <person name="Merkel B.J."/>
            <person name="Hornburger P."/>
            <person name="Mueller R.-W."/>
            <person name="Bruemmer F."/>
            <person name="Labrenz M."/>
            <person name="Spormann A.M."/>
            <person name="Op den Camp H."/>
            <person name="Overmann J."/>
            <person name="Amann R."/>
            <person name="Jetten M.S.M."/>
            <person name="Mascher T."/>
            <person name="Medema M.H."/>
            <person name="Devos D.P."/>
            <person name="Kaster A.-K."/>
            <person name="Ovreas L."/>
            <person name="Rohde M."/>
            <person name="Galperin M.Y."/>
            <person name="Jogler C."/>
        </authorList>
    </citation>
    <scope>NUCLEOTIDE SEQUENCE [LARGE SCALE GENOMIC DNA]</scope>
    <source>
        <strain evidence="4 5">Pan216</strain>
    </source>
</reference>
<dbReference type="InterPro" id="IPR021124">
    <property type="entry name" value="CRISPR-assoc_prot_Cas5"/>
</dbReference>
<keyword evidence="1 2" id="KW-0051">Antiviral defense</keyword>
<comment type="similarity">
    <text evidence="2">Belongs to the CRISPR-associated protein Cas5 family. Subtype I-C/Dvulg subfamily.</text>
</comment>
<evidence type="ECO:0000313" key="4">
    <source>
        <dbReference type="EMBL" id="QDU62402.1"/>
    </source>
</evidence>
<dbReference type="Pfam" id="PF09704">
    <property type="entry name" value="Cas_Cas5d"/>
    <property type="match status" value="1"/>
</dbReference>
<dbReference type="RefSeq" id="WP_145259127.1">
    <property type="nucleotide sequence ID" value="NZ_CP036279.1"/>
</dbReference>
<feature type="region of interest" description="Disordered" evidence="3">
    <location>
        <begin position="139"/>
        <end position="158"/>
    </location>
</feature>
<evidence type="ECO:0000256" key="1">
    <source>
        <dbReference type="ARBA" id="ARBA00023118"/>
    </source>
</evidence>
<dbReference type="GO" id="GO:0004519">
    <property type="term" value="F:endonuclease activity"/>
    <property type="evidence" value="ECO:0007669"/>
    <property type="project" value="UniProtKB-UniRule"/>
</dbReference>
<dbReference type="AlphaFoldDB" id="A0A518B649"/>
<dbReference type="NCBIfam" id="TIGR02593">
    <property type="entry name" value="CRISPR_cas5"/>
    <property type="match status" value="1"/>
</dbReference>
<dbReference type="EC" id="3.1.-.-" evidence="2"/>
<dbReference type="InterPro" id="IPR010155">
    <property type="entry name" value="CRISPR-assoc_prot_Cas5d"/>
</dbReference>
<dbReference type="GO" id="GO:0003723">
    <property type="term" value="F:RNA binding"/>
    <property type="evidence" value="ECO:0007669"/>
    <property type="project" value="UniProtKB-UniRule"/>
</dbReference>
<organism evidence="4 5">
    <name type="scientific">Kolteria novifilia</name>
    <dbReference type="NCBI Taxonomy" id="2527975"/>
    <lineage>
        <taxon>Bacteria</taxon>
        <taxon>Pseudomonadati</taxon>
        <taxon>Planctomycetota</taxon>
        <taxon>Planctomycetia</taxon>
        <taxon>Kolteriales</taxon>
        <taxon>Kolteriaceae</taxon>
        <taxon>Kolteria</taxon>
    </lineage>
</organism>
<evidence type="ECO:0000256" key="3">
    <source>
        <dbReference type="SAM" id="MobiDB-lite"/>
    </source>
</evidence>
<keyword evidence="2" id="KW-0255">Endonuclease</keyword>
<keyword evidence="2" id="KW-0540">Nuclease</keyword>
<sequence>MPDFVSVSVWGEYACFTRPELKVERMSYPVMTPSAARGVLDAILWRPQMRWHVRRIAILKPFADYGGPPYQLANIRRNEIQDKVPARSVSAWMKDSDSVTPYFVDSAGRAGVQGENRTQRNTLLLRDVRYRIDATPILTGLANKPRQRPPNEDEEPGADSVAKYVSMFNRRVSKGQCFHRPYLGCREFAADFAPPSDEEQPVEWTEDLGPKLYDVRHLDDGRRVPGFFLARVNDGVLHCDTRAKGPNGEPPVRVMGWSDEEIEGAAS</sequence>
<keyword evidence="5" id="KW-1185">Reference proteome</keyword>
<dbReference type="Gene3D" id="3.30.70.2660">
    <property type="match status" value="1"/>
</dbReference>
<dbReference type="EMBL" id="CP036279">
    <property type="protein sequence ID" value="QDU62402.1"/>
    <property type="molecule type" value="Genomic_DNA"/>
</dbReference>
<keyword evidence="2" id="KW-0378">Hydrolase</keyword>
<comment type="function">
    <text evidence="2">CRISPR (clustered regularly interspaced short palindromic repeat) is an adaptive immune system that provides protection against mobile genetic elements (viruses, transposable elements and conjugative plasmids). CRISPR clusters contain spacers, sequences complementary to antecedent mobile elements, and target invading nucleic acids. CRISPR clusters are transcribed and processed into CRISPR RNA (crRNA).</text>
</comment>
<dbReference type="GO" id="GO:0016787">
    <property type="term" value="F:hydrolase activity"/>
    <property type="evidence" value="ECO:0007669"/>
    <property type="project" value="UniProtKB-KW"/>
</dbReference>
<dbReference type="GO" id="GO:0051607">
    <property type="term" value="P:defense response to virus"/>
    <property type="evidence" value="ECO:0007669"/>
    <property type="project" value="UniProtKB-UniRule"/>
</dbReference>
<dbReference type="InterPro" id="IPR013422">
    <property type="entry name" value="CRISPR-assoc_prot_Cas5_N"/>
</dbReference>
<name>A0A518B649_9BACT</name>